<reference evidence="2" key="1">
    <citation type="submission" date="2023-03" db="EMBL/GenBank/DDBJ databases">
        <title>Massive genome expansion in bonnet fungi (Mycena s.s.) driven by repeated elements and novel gene families across ecological guilds.</title>
        <authorList>
            <consortium name="Lawrence Berkeley National Laboratory"/>
            <person name="Harder C.B."/>
            <person name="Miyauchi S."/>
            <person name="Viragh M."/>
            <person name="Kuo A."/>
            <person name="Thoen E."/>
            <person name="Andreopoulos B."/>
            <person name="Lu D."/>
            <person name="Skrede I."/>
            <person name="Drula E."/>
            <person name="Henrissat B."/>
            <person name="Morin E."/>
            <person name="Kohler A."/>
            <person name="Barry K."/>
            <person name="LaButti K."/>
            <person name="Morin E."/>
            <person name="Salamov A."/>
            <person name="Lipzen A."/>
            <person name="Mereny Z."/>
            <person name="Hegedus B."/>
            <person name="Baldrian P."/>
            <person name="Stursova M."/>
            <person name="Weitz H."/>
            <person name="Taylor A."/>
            <person name="Grigoriev I.V."/>
            <person name="Nagy L.G."/>
            <person name="Martin F."/>
            <person name="Kauserud H."/>
        </authorList>
    </citation>
    <scope>NUCLEOTIDE SEQUENCE</scope>
    <source>
        <strain evidence="2">CBHHK002</strain>
    </source>
</reference>
<organism evidence="2 3">
    <name type="scientific">Mycena albidolilacea</name>
    <dbReference type="NCBI Taxonomy" id="1033008"/>
    <lineage>
        <taxon>Eukaryota</taxon>
        <taxon>Fungi</taxon>
        <taxon>Dikarya</taxon>
        <taxon>Basidiomycota</taxon>
        <taxon>Agaricomycotina</taxon>
        <taxon>Agaricomycetes</taxon>
        <taxon>Agaricomycetidae</taxon>
        <taxon>Agaricales</taxon>
        <taxon>Marasmiineae</taxon>
        <taxon>Mycenaceae</taxon>
        <taxon>Mycena</taxon>
    </lineage>
</organism>
<feature type="region of interest" description="Disordered" evidence="1">
    <location>
        <begin position="118"/>
        <end position="142"/>
    </location>
</feature>
<keyword evidence="3" id="KW-1185">Reference proteome</keyword>
<name>A0AAD7EFI0_9AGAR</name>
<gene>
    <name evidence="2" type="ORF">DFH08DRAFT_819423</name>
</gene>
<dbReference type="EMBL" id="JARIHO010000055">
    <property type="protein sequence ID" value="KAJ7318982.1"/>
    <property type="molecule type" value="Genomic_DNA"/>
</dbReference>
<dbReference type="Proteomes" id="UP001218218">
    <property type="component" value="Unassembled WGS sequence"/>
</dbReference>
<evidence type="ECO:0000313" key="3">
    <source>
        <dbReference type="Proteomes" id="UP001218218"/>
    </source>
</evidence>
<evidence type="ECO:0000313" key="2">
    <source>
        <dbReference type="EMBL" id="KAJ7318982.1"/>
    </source>
</evidence>
<protein>
    <submittedName>
        <fullName evidence="2">Uncharacterized protein</fullName>
    </submittedName>
</protein>
<proteinExistence type="predicted"/>
<feature type="region of interest" description="Disordered" evidence="1">
    <location>
        <begin position="43"/>
        <end position="99"/>
    </location>
</feature>
<accession>A0AAD7EFI0</accession>
<feature type="compositionally biased region" description="Polar residues" evidence="1">
    <location>
        <begin position="43"/>
        <end position="55"/>
    </location>
</feature>
<evidence type="ECO:0000256" key="1">
    <source>
        <dbReference type="SAM" id="MobiDB-lite"/>
    </source>
</evidence>
<comment type="caution">
    <text evidence="2">The sequence shown here is derived from an EMBL/GenBank/DDBJ whole genome shotgun (WGS) entry which is preliminary data.</text>
</comment>
<sequence length="142" mass="15565">MSGSSFHGGMEVKLPFPDICGTDSGVKLERGGARDYRVAFPSRQPSVGRRSSNCVTRGPDTSGELLPPCNRREGFGASAHSTDPSAENGRQGERQKNRWNQRIREMTMIIMASFRATSTAQQEAVGLREQSELALSPSPPRW</sequence>
<dbReference type="AlphaFoldDB" id="A0AAD7EFI0"/>